<sequence length="475" mass="53687">MTKKKQAPSKLTPLPMLPTEAIYIGVDIGKFKHVAGFVSKTLLERHKHFENCPAFSFEQSREGFQALVERIRAYGPLEHCFLLLEQTGHYHRPLQQYLLECDLAVSIIHVQRRQAGIIKTDKRDALNLANQLYNQLELGVQVADTLQVVRRAVPPTPAAAQLKGLMRHRYELVNEATQRKNKLTSICDELFPELTQVFKNPNLPTALDLREQFPTPAAIVAAPLSSLRGVRKKNFPSEVQLVQLQQFAASSIGTKDPGRLRGLTLEQGLLVKELRLIQEHLELLEDEIGLLVEQSREGQILTSIPPIGPIFAATIIATIGNIANFSRPSQLKSYFGWAPKREQTGVSFDQTRLDRGGSREMKRAMFLIVLTSIRMKETEWAKLYERLVPRLCAYDERTQSYRGKGKVIGHVAGRLIFLIYALLKKDEEVLSHLAPGAKPPAPMLYDPDLHRRHRTGNYQPLKRQAAGNRIVQITL</sequence>
<dbReference type="EMBL" id="BNJK01000002">
    <property type="protein sequence ID" value="GHP00558.1"/>
    <property type="molecule type" value="Genomic_DNA"/>
</dbReference>
<name>A0A8J3J1D8_9CHLR</name>
<dbReference type="GO" id="GO:0006313">
    <property type="term" value="P:DNA transposition"/>
    <property type="evidence" value="ECO:0007669"/>
    <property type="project" value="InterPro"/>
</dbReference>
<accession>A0A8J3J1D8</accession>
<gene>
    <name evidence="3" type="ORF">KSF_106050</name>
</gene>
<dbReference type="InterPro" id="IPR047650">
    <property type="entry name" value="Transpos_IS110"/>
</dbReference>
<feature type="domain" description="Transposase IS116/IS110/IS902 C-terminal" evidence="2">
    <location>
        <begin position="299"/>
        <end position="384"/>
    </location>
</feature>
<feature type="domain" description="Transposase IS110-like N-terminal" evidence="1">
    <location>
        <begin position="24"/>
        <end position="192"/>
    </location>
</feature>
<dbReference type="Proteomes" id="UP000597444">
    <property type="component" value="Unassembled WGS sequence"/>
</dbReference>
<dbReference type="PANTHER" id="PTHR33055">
    <property type="entry name" value="TRANSPOSASE FOR INSERTION SEQUENCE ELEMENT IS1111A"/>
    <property type="match status" value="1"/>
</dbReference>
<evidence type="ECO:0000313" key="3">
    <source>
        <dbReference type="EMBL" id="GHP00558.1"/>
    </source>
</evidence>
<protein>
    <submittedName>
        <fullName evidence="3">IS110 family transposase</fullName>
    </submittedName>
</protein>
<organism evidence="3 4">
    <name type="scientific">Reticulibacter mediterranei</name>
    <dbReference type="NCBI Taxonomy" id="2778369"/>
    <lineage>
        <taxon>Bacteria</taxon>
        <taxon>Bacillati</taxon>
        <taxon>Chloroflexota</taxon>
        <taxon>Ktedonobacteria</taxon>
        <taxon>Ktedonobacterales</taxon>
        <taxon>Reticulibacteraceae</taxon>
        <taxon>Reticulibacter</taxon>
    </lineage>
</organism>
<evidence type="ECO:0000259" key="2">
    <source>
        <dbReference type="Pfam" id="PF02371"/>
    </source>
</evidence>
<dbReference type="GO" id="GO:0003677">
    <property type="term" value="F:DNA binding"/>
    <property type="evidence" value="ECO:0007669"/>
    <property type="project" value="InterPro"/>
</dbReference>
<evidence type="ECO:0000313" key="4">
    <source>
        <dbReference type="Proteomes" id="UP000597444"/>
    </source>
</evidence>
<dbReference type="InterPro" id="IPR002525">
    <property type="entry name" value="Transp_IS110-like_N"/>
</dbReference>
<dbReference type="GO" id="GO:0004803">
    <property type="term" value="F:transposase activity"/>
    <property type="evidence" value="ECO:0007669"/>
    <property type="project" value="InterPro"/>
</dbReference>
<dbReference type="NCBIfam" id="NF033542">
    <property type="entry name" value="transpos_IS110"/>
    <property type="match status" value="1"/>
</dbReference>
<dbReference type="InterPro" id="IPR003346">
    <property type="entry name" value="Transposase_20"/>
</dbReference>
<comment type="caution">
    <text evidence="3">The sequence shown here is derived from an EMBL/GenBank/DDBJ whole genome shotgun (WGS) entry which is preliminary data.</text>
</comment>
<reference evidence="3" key="1">
    <citation type="submission" date="2020-10" db="EMBL/GenBank/DDBJ databases">
        <title>Taxonomic study of unclassified bacteria belonging to the class Ktedonobacteria.</title>
        <authorList>
            <person name="Yabe S."/>
            <person name="Wang C.M."/>
            <person name="Zheng Y."/>
            <person name="Sakai Y."/>
            <person name="Cavaletti L."/>
            <person name="Monciardini P."/>
            <person name="Donadio S."/>
        </authorList>
    </citation>
    <scope>NUCLEOTIDE SEQUENCE</scope>
    <source>
        <strain evidence="3">ID150040</strain>
    </source>
</reference>
<dbReference type="AlphaFoldDB" id="A0A8J3J1D8"/>
<dbReference type="Pfam" id="PF01548">
    <property type="entry name" value="DEDD_Tnp_IS110"/>
    <property type="match status" value="1"/>
</dbReference>
<dbReference type="RefSeq" id="WP_220211034.1">
    <property type="nucleotide sequence ID" value="NZ_BNJK01000002.1"/>
</dbReference>
<keyword evidence="4" id="KW-1185">Reference proteome</keyword>
<proteinExistence type="predicted"/>
<evidence type="ECO:0000259" key="1">
    <source>
        <dbReference type="Pfam" id="PF01548"/>
    </source>
</evidence>
<dbReference type="Pfam" id="PF02371">
    <property type="entry name" value="Transposase_20"/>
    <property type="match status" value="1"/>
</dbReference>